<dbReference type="PRINTS" id="PR00461">
    <property type="entry name" value="PLPEROXIDASE"/>
</dbReference>
<evidence type="ECO:0000256" key="7">
    <source>
        <dbReference type="ARBA" id="ARBA00022617"/>
    </source>
</evidence>
<feature type="signal peptide" evidence="20">
    <location>
        <begin position="1"/>
        <end position="22"/>
    </location>
</feature>
<keyword evidence="7 20" id="KW-0349">Heme</keyword>
<comment type="similarity">
    <text evidence="3">Belongs to the peroxidase family. Ascorbate peroxidase subfamily.</text>
</comment>
<dbReference type="AlphaFoldDB" id="A0AAD6PMQ5"/>
<feature type="binding site" evidence="17">
    <location>
        <position position="86"/>
    </location>
    <ligand>
        <name>Ca(2+)</name>
        <dbReference type="ChEBI" id="CHEBI:29108"/>
        <label>1</label>
    </ligand>
</feature>
<comment type="similarity">
    <text evidence="20">Belongs to the peroxidase family. Classical plant (class III) peroxidase subfamily.</text>
</comment>
<evidence type="ECO:0000259" key="22">
    <source>
        <dbReference type="PROSITE" id="PS50873"/>
    </source>
</evidence>
<evidence type="ECO:0000256" key="8">
    <source>
        <dbReference type="ARBA" id="ARBA00022723"/>
    </source>
</evidence>
<feature type="disulfide bond" evidence="19">
    <location>
        <begin position="66"/>
        <end position="71"/>
    </location>
</feature>
<dbReference type="PANTHER" id="PTHR31517:SF59">
    <property type="entry name" value="PEROXIDASE"/>
    <property type="match status" value="1"/>
</dbReference>
<reference evidence="23 24" key="1">
    <citation type="journal article" date="2023" name="Int. J. Mol. Sci.">
        <title>De Novo Assembly and Annotation of 11 Diverse Shrub Willow (Salix) Genomes Reveals Novel Gene Organization in Sex-Linked Regions.</title>
        <authorList>
            <person name="Hyden B."/>
            <person name="Feng K."/>
            <person name="Yates T.B."/>
            <person name="Jawdy S."/>
            <person name="Cereghino C."/>
            <person name="Smart L.B."/>
            <person name="Muchero W."/>
        </authorList>
    </citation>
    <scope>NUCLEOTIDE SEQUENCE [LARGE SCALE GENOMIC DNA]</scope>
    <source>
        <tissue evidence="23">Shoot tip</tissue>
    </source>
</reference>
<comment type="subcellular location">
    <subcellularLocation>
        <location evidence="20">Secreted</location>
    </subcellularLocation>
</comment>
<keyword evidence="10 17" id="KW-0106">Calcium</keyword>
<feature type="disulfide bond" evidence="19">
    <location>
        <begin position="195"/>
        <end position="220"/>
    </location>
</feature>
<dbReference type="InterPro" id="IPR019793">
    <property type="entry name" value="Peroxidases_heam-ligand_BS"/>
</dbReference>
<dbReference type="FunFam" id="1.10.520.10:FF:000001">
    <property type="entry name" value="Peroxidase"/>
    <property type="match status" value="1"/>
</dbReference>
<keyword evidence="12 17" id="KW-0408">Iron</keyword>
<keyword evidence="8 17" id="KW-0479">Metal-binding</keyword>
<accession>A0AAD6PMQ5</accession>
<comment type="catalytic activity">
    <reaction evidence="1 20">
        <text>2 a phenolic donor + H2O2 = 2 a phenolic radical donor + 2 H2O</text>
        <dbReference type="Rhea" id="RHEA:56136"/>
        <dbReference type="ChEBI" id="CHEBI:15377"/>
        <dbReference type="ChEBI" id="CHEBI:16240"/>
        <dbReference type="ChEBI" id="CHEBI:139520"/>
        <dbReference type="ChEBI" id="CHEBI:139521"/>
        <dbReference type="EC" id="1.11.1.7"/>
    </reaction>
</comment>
<dbReference type="PROSITE" id="PS00435">
    <property type="entry name" value="PEROXIDASE_1"/>
    <property type="match status" value="1"/>
</dbReference>
<evidence type="ECO:0000256" key="1">
    <source>
        <dbReference type="ARBA" id="ARBA00000189"/>
    </source>
</evidence>
<evidence type="ECO:0000256" key="20">
    <source>
        <dbReference type="RuleBase" id="RU362060"/>
    </source>
</evidence>
<proteinExistence type="inferred from homology"/>
<feature type="binding site" evidence="17">
    <location>
        <position position="74"/>
    </location>
    <ligand>
        <name>Ca(2+)</name>
        <dbReference type="ChEBI" id="CHEBI:29108"/>
        <label>1</label>
    </ligand>
</feature>
<keyword evidence="13 19" id="KW-1015">Disulfide bond</keyword>
<evidence type="ECO:0000256" key="12">
    <source>
        <dbReference type="ARBA" id="ARBA00023004"/>
    </source>
</evidence>
<feature type="binding site" evidence="17">
    <location>
        <position position="65"/>
    </location>
    <ligand>
        <name>Ca(2+)</name>
        <dbReference type="ChEBI" id="CHEBI:29108"/>
        <label>1</label>
    </ligand>
</feature>
<dbReference type="EC" id="1.11.1.7" evidence="4 20"/>
<dbReference type="GO" id="GO:0140825">
    <property type="term" value="F:lactoperoxidase activity"/>
    <property type="evidence" value="ECO:0007669"/>
    <property type="project" value="UniProtKB-EC"/>
</dbReference>
<feature type="binding site" evidence="17">
    <location>
        <position position="72"/>
    </location>
    <ligand>
        <name>Ca(2+)</name>
        <dbReference type="ChEBI" id="CHEBI:29108"/>
        <label>1</label>
    </ligand>
</feature>
<dbReference type="Pfam" id="PF00141">
    <property type="entry name" value="peroxidase"/>
    <property type="match status" value="1"/>
</dbReference>
<feature type="binding site" evidence="17">
    <location>
        <position position="68"/>
    </location>
    <ligand>
        <name>Ca(2+)</name>
        <dbReference type="ChEBI" id="CHEBI:29108"/>
        <label>1</label>
    </ligand>
</feature>
<evidence type="ECO:0000256" key="13">
    <source>
        <dbReference type="ARBA" id="ARBA00023157"/>
    </source>
</evidence>
<dbReference type="GO" id="GO:0042744">
    <property type="term" value="P:hydrogen peroxide catabolic process"/>
    <property type="evidence" value="ECO:0007669"/>
    <property type="project" value="UniProtKB-KW"/>
</dbReference>
<comment type="function">
    <text evidence="2">Removal of H(2)O(2), oxidation of toxic reductants, biosynthesis and degradation of lignin, suberization, auxin catabolism, response to environmental stresses such as wounding, pathogen attack and oxidative stress. These functions might be dependent on each isozyme/isoform in each plant tissue.</text>
</comment>
<dbReference type="Gene3D" id="1.10.520.10">
    <property type="match status" value="1"/>
</dbReference>
<feature type="disulfide bond" evidence="19">
    <location>
        <begin position="33"/>
        <end position="112"/>
    </location>
</feature>
<feature type="domain" description="Plant heme peroxidase family profile" evidence="22">
    <location>
        <begin position="23"/>
        <end position="312"/>
    </location>
</feature>
<dbReference type="PRINTS" id="PR00458">
    <property type="entry name" value="PEROXIDASE"/>
</dbReference>
<dbReference type="Gene3D" id="1.10.420.10">
    <property type="entry name" value="Peroxidase, domain 2"/>
    <property type="match status" value="1"/>
</dbReference>
<evidence type="ECO:0000256" key="14">
    <source>
        <dbReference type="ARBA" id="ARBA00023324"/>
    </source>
</evidence>
<protein>
    <recommendedName>
        <fullName evidence="4 20">Peroxidase</fullName>
        <ecNumber evidence="4 20">1.11.1.7</ecNumber>
    </recommendedName>
</protein>
<evidence type="ECO:0000256" key="18">
    <source>
        <dbReference type="PIRSR" id="PIRSR600823-4"/>
    </source>
</evidence>
<dbReference type="PANTHER" id="PTHR31517">
    <property type="match status" value="1"/>
</dbReference>
<dbReference type="GO" id="GO:0020037">
    <property type="term" value="F:heme binding"/>
    <property type="evidence" value="ECO:0007669"/>
    <property type="project" value="UniProtKB-UniRule"/>
</dbReference>
<feature type="binding site" evidence="17">
    <location>
        <position position="235"/>
    </location>
    <ligand>
        <name>Ca(2+)</name>
        <dbReference type="ChEBI" id="CHEBI:29108"/>
        <label>2</label>
    </ligand>
</feature>
<dbReference type="GO" id="GO:0005576">
    <property type="term" value="C:extracellular region"/>
    <property type="evidence" value="ECO:0007669"/>
    <property type="project" value="UniProtKB-SubCell"/>
</dbReference>
<feature type="binding site" evidence="17">
    <location>
        <position position="232"/>
    </location>
    <ligand>
        <name>Ca(2+)</name>
        <dbReference type="ChEBI" id="CHEBI:29108"/>
        <label>2</label>
    </ligand>
</feature>
<dbReference type="CDD" id="cd00693">
    <property type="entry name" value="secretory_peroxidase"/>
    <property type="match status" value="1"/>
</dbReference>
<dbReference type="InterPro" id="IPR033905">
    <property type="entry name" value="Secretory_peroxidase"/>
</dbReference>
<keyword evidence="11 20" id="KW-0560">Oxidoreductase</keyword>
<evidence type="ECO:0000256" key="17">
    <source>
        <dbReference type="PIRSR" id="PIRSR600823-3"/>
    </source>
</evidence>
<dbReference type="Proteomes" id="UP001162972">
    <property type="component" value="Chromosome 13"/>
</dbReference>
<evidence type="ECO:0000256" key="21">
    <source>
        <dbReference type="SAM" id="MobiDB-lite"/>
    </source>
</evidence>
<gene>
    <name evidence="23" type="ORF">OIU84_017663</name>
</gene>
<keyword evidence="6 20" id="KW-0575">Peroxidase</keyword>
<evidence type="ECO:0000256" key="10">
    <source>
        <dbReference type="ARBA" id="ARBA00022837"/>
    </source>
</evidence>
<dbReference type="GO" id="GO:0046872">
    <property type="term" value="F:metal ion binding"/>
    <property type="evidence" value="ECO:0007669"/>
    <property type="project" value="UniProtKB-UniRule"/>
</dbReference>
<dbReference type="PROSITE" id="PS50873">
    <property type="entry name" value="PEROXIDASE_4"/>
    <property type="match status" value="1"/>
</dbReference>
<dbReference type="InterPro" id="IPR019794">
    <property type="entry name" value="Peroxidases_AS"/>
</dbReference>
<keyword evidence="24" id="KW-1185">Reference proteome</keyword>
<evidence type="ECO:0000256" key="3">
    <source>
        <dbReference type="ARBA" id="ARBA00006873"/>
    </source>
</evidence>
<feature type="compositionally biased region" description="Basic residues" evidence="21">
    <location>
        <begin position="335"/>
        <end position="351"/>
    </location>
</feature>
<evidence type="ECO:0000256" key="16">
    <source>
        <dbReference type="PIRSR" id="PIRSR600823-2"/>
    </source>
</evidence>
<comment type="cofactor">
    <cofactor evidence="17 20">
        <name>heme b</name>
        <dbReference type="ChEBI" id="CHEBI:60344"/>
    </cofactor>
    <text evidence="17 20">Binds 1 heme b (iron(II)-protoporphyrin IX) group per subunit.</text>
</comment>
<comment type="cofactor">
    <cofactor evidence="17 20">
        <name>Ca(2+)</name>
        <dbReference type="ChEBI" id="CHEBI:29108"/>
    </cofactor>
    <text evidence="17 20">Binds 2 calcium ions per subunit.</text>
</comment>
<evidence type="ECO:0000256" key="19">
    <source>
        <dbReference type="PIRSR" id="PIRSR600823-5"/>
    </source>
</evidence>
<dbReference type="FunFam" id="1.10.420.10:FF:000007">
    <property type="entry name" value="Peroxidase"/>
    <property type="match status" value="1"/>
</dbReference>
<evidence type="ECO:0000256" key="6">
    <source>
        <dbReference type="ARBA" id="ARBA00022559"/>
    </source>
</evidence>
<dbReference type="EMBL" id="JAPFFJ010000002">
    <property type="protein sequence ID" value="KAJ6433993.1"/>
    <property type="molecule type" value="Genomic_DNA"/>
</dbReference>
<evidence type="ECO:0000256" key="5">
    <source>
        <dbReference type="ARBA" id="ARBA00022525"/>
    </source>
</evidence>
<feature type="site" description="Transition state stabilizer" evidence="18">
    <location>
        <position position="60"/>
    </location>
</feature>
<sequence>MRKMGLKVSFLLILFIFPAVSADLRVGFYKSTCPDAESIIFQAVQKRFNADKSVTAALLRMHFHDCFVRGCDASILIDSTSQNPAEKDSGPNQTVREYELIDEIKKALEAKCPSKVSCADIITVATRDAVVLSGGPNYTVPTGRRDGLISRADDVNLPGPQVDVSQAFQIFRAKGLTLEEMVILLGAHTVGVAHCSFFSERLQNDPSMDANLAARLRNVCANQNTDPTVLLDQGTGFVVDNEFYKQLLLKRGIMHIDQQLAIDRSTSGFVSRFARDGNGFKKGFGNAMVKMGSIGVLVGNDGEVRTNCRVFNPKNKPTVPSPPPKVKASPPSKKTNTKKQKKPKSSGKKKK</sequence>
<dbReference type="PROSITE" id="PS00436">
    <property type="entry name" value="PEROXIDASE_2"/>
    <property type="match status" value="1"/>
</dbReference>
<evidence type="ECO:0000256" key="11">
    <source>
        <dbReference type="ARBA" id="ARBA00023002"/>
    </source>
</evidence>
<keyword evidence="9 20" id="KW-0732">Signal</keyword>
<feature type="binding site" evidence="17">
    <location>
        <position position="189"/>
    </location>
    <ligand>
        <name>Ca(2+)</name>
        <dbReference type="ChEBI" id="CHEBI:29108"/>
        <label>2</label>
    </ligand>
</feature>
<dbReference type="GO" id="GO:0006979">
    <property type="term" value="P:response to oxidative stress"/>
    <property type="evidence" value="ECO:0007669"/>
    <property type="project" value="UniProtKB-UniRule"/>
</dbReference>
<dbReference type="InterPro" id="IPR002016">
    <property type="entry name" value="Haem_peroxidase"/>
</dbReference>
<feature type="region of interest" description="Disordered" evidence="21">
    <location>
        <begin position="310"/>
        <end position="351"/>
    </location>
</feature>
<name>A0AAD6PMQ5_9ROSI</name>
<feature type="binding site" evidence="17">
    <location>
        <position position="70"/>
    </location>
    <ligand>
        <name>Ca(2+)</name>
        <dbReference type="ChEBI" id="CHEBI:29108"/>
        <label>1</label>
    </ligand>
</feature>
<feature type="disulfide bond" evidence="19">
    <location>
        <begin position="118"/>
        <end position="308"/>
    </location>
</feature>
<dbReference type="InterPro" id="IPR010255">
    <property type="entry name" value="Haem_peroxidase_sf"/>
</dbReference>
<dbReference type="SUPFAM" id="SSF48113">
    <property type="entry name" value="Heme-dependent peroxidases"/>
    <property type="match status" value="1"/>
</dbReference>
<evidence type="ECO:0000313" key="23">
    <source>
        <dbReference type="EMBL" id="KAJ6433993.1"/>
    </source>
</evidence>
<feature type="binding site" evidence="17">
    <location>
        <position position="240"/>
    </location>
    <ligand>
        <name>Ca(2+)</name>
        <dbReference type="ChEBI" id="CHEBI:29108"/>
        <label>2</label>
    </ligand>
</feature>
<evidence type="ECO:0000256" key="2">
    <source>
        <dbReference type="ARBA" id="ARBA00002322"/>
    </source>
</evidence>
<evidence type="ECO:0000256" key="9">
    <source>
        <dbReference type="ARBA" id="ARBA00022729"/>
    </source>
</evidence>
<feature type="binding site" description="axial binding residue" evidence="17">
    <location>
        <position position="188"/>
    </location>
    <ligand>
        <name>heme b</name>
        <dbReference type="ChEBI" id="CHEBI:60344"/>
    </ligand>
    <ligandPart>
        <name>Fe</name>
        <dbReference type="ChEBI" id="CHEBI:18248"/>
    </ligandPart>
</feature>
<keyword evidence="5 20" id="KW-0964">Secreted</keyword>
<feature type="chain" id="PRO_5041769121" description="Peroxidase" evidence="20">
    <location>
        <begin position="23"/>
        <end position="351"/>
    </location>
</feature>
<feature type="binding site" evidence="16">
    <location>
        <position position="158"/>
    </location>
    <ligand>
        <name>substrate</name>
    </ligand>
</feature>
<feature type="active site" description="Proton acceptor" evidence="15">
    <location>
        <position position="64"/>
    </location>
</feature>
<evidence type="ECO:0000256" key="15">
    <source>
        <dbReference type="PIRSR" id="PIRSR600823-1"/>
    </source>
</evidence>
<evidence type="ECO:0000313" key="24">
    <source>
        <dbReference type="Proteomes" id="UP001162972"/>
    </source>
</evidence>
<keyword evidence="14 20" id="KW-0376">Hydrogen peroxide</keyword>
<dbReference type="InterPro" id="IPR000823">
    <property type="entry name" value="Peroxidase_pln"/>
</dbReference>
<comment type="caution">
    <text evidence="23">The sequence shown here is derived from an EMBL/GenBank/DDBJ whole genome shotgun (WGS) entry which is preliminary data.</text>
</comment>
<evidence type="ECO:0000256" key="4">
    <source>
        <dbReference type="ARBA" id="ARBA00012313"/>
    </source>
</evidence>
<organism evidence="23 24">
    <name type="scientific">Salix udensis</name>
    <dbReference type="NCBI Taxonomy" id="889485"/>
    <lineage>
        <taxon>Eukaryota</taxon>
        <taxon>Viridiplantae</taxon>
        <taxon>Streptophyta</taxon>
        <taxon>Embryophyta</taxon>
        <taxon>Tracheophyta</taxon>
        <taxon>Spermatophyta</taxon>
        <taxon>Magnoliopsida</taxon>
        <taxon>eudicotyledons</taxon>
        <taxon>Gunneridae</taxon>
        <taxon>Pentapetalae</taxon>
        <taxon>rosids</taxon>
        <taxon>fabids</taxon>
        <taxon>Malpighiales</taxon>
        <taxon>Salicaceae</taxon>
        <taxon>Saliceae</taxon>
        <taxon>Salix</taxon>
    </lineage>
</organism>